<dbReference type="Pfam" id="PF18986">
    <property type="entry name" value="DUF5719"/>
    <property type="match status" value="1"/>
</dbReference>
<dbReference type="EMBL" id="JBAGLP010000110">
    <property type="protein sequence ID" value="MEG3614530.1"/>
    <property type="molecule type" value="Genomic_DNA"/>
</dbReference>
<accession>A0ABU7Z518</accession>
<dbReference type="Proteomes" id="UP001310387">
    <property type="component" value="Unassembled WGS sequence"/>
</dbReference>
<keyword evidence="1" id="KW-0732">Signal</keyword>
<keyword evidence="3" id="KW-1185">Reference proteome</keyword>
<feature type="chain" id="PRO_5045491342" evidence="1">
    <location>
        <begin position="21"/>
        <end position="535"/>
    </location>
</feature>
<evidence type="ECO:0000256" key="1">
    <source>
        <dbReference type="SAM" id="SignalP"/>
    </source>
</evidence>
<dbReference type="RefSeq" id="WP_332901301.1">
    <property type="nucleotide sequence ID" value="NZ_JBAGLP010000110.1"/>
</dbReference>
<gene>
    <name evidence="2" type="ORF">V5O49_05265</name>
</gene>
<organism evidence="2 3">
    <name type="scientific">Isoptericola haloaureus</name>
    <dbReference type="NCBI Taxonomy" id="1542902"/>
    <lineage>
        <taxon>Bacteria</taxon>
        <taxon>Bacillati</taxon>
        <taxon>Actinomycetota</taxon>
        <taxon>Actinomycetes</taxon>
        <taxon>Micrococcales</taxon>
        <taxon>Promicromonosporaceae</taxon>
        <taxon>Isoptericola</taxon>
    </lineage>
</organism>
<comment type="caution">
    <text evidence="2">The sequence shown here is derived from an EMBL/GenBank/DDBJ whole genome shotgun (WGS) entry which is preliminary data.</text>
</comment>
<reference evidence="2" key="1">
    <citation type="journal article" date="2024" name="Antonie Van Leeuwenhoek">
        <title>Isoptericola haloaureus sp. nov., a dimorphic actinobacterium isolated from mangrove sediments of southeast India, implicating biosaline agricultural significance through nitrogen fixation and salt tolerance genes.</title>
        <authorList>
            <person name="Prathaban M."/>
            <person name="Prathiviraj R."/>
            <person name="Ravichandran M."/>
            <person name="Natarajan S.D."/>
            <person name="Sobanaa M."/>
            <person name="Hari Krishna Kumar S."/>
            <person name="Chandrasekar V."/>
            <person name="Selvin J."/>
        </authorList>
    </citation>
    <scope>NUCLEOTIDE SEQUENCE</scope>
    <source>
        <strain evidence="2">MP1014</strain>
    </source>
</reference>
<dbReference type="InterPro" id="IPR043777">
    <property type="entry name" value="DUF5719"/>
</dbReference>
<reference evidence="2" key="2">
    <citation type="submission" date="2024-02" db="EMBL/GenBank/DDBJ databases">
        <authorList>
            <person name="Prathaban M."/>
            <person name="Mythili R."/>
            <person name="Sharmila Devi N."/>
            <person name="Sobanaa M."/>
            <person name="Prathiviraj R."/>
            <person name="Selvin J."/>
        </authorList>
    </citation>
    <scope>NUCLEOTIDE SEQUENCE</scope>
    <source>
        <strain evidence="2">MP1014</strain>
    </source>
</reference>
<protein>
    <submittedName>
        <fullName evidence="2">DUF5719 family protein</fullName>
    </submittedName>
</protein>
<feature type="signal peptide" evidence="1">
    <location>
        <begin position="1"/>
        <end position="20"/>
    </location>
</feature>
<evidence type="ECO:0000313" key="2">
    <source>
        <dbReference type="EMBL" id="MEG3614530.1"/>
    </source>
</evidence>
<name>A0ABU7Z518_9MICO</name>
<evidence type="ECO:0000313" key="3">
    <source>
        <dbReference type="Proteomes" id="UP001310387"/>
    </source>
</evidence>
<sequence length="535" mass="53393">MRARRTVRRIALVTSGTAVAAALVATAAVGEQWAQRFTAPESTAVAATTRQVEVDPPTSTYVCPRPARLPEGSDVGDDQFGAAPVETRTAAAAVVGGAAGDPVLARLDGSRGTGLTTGPDLDVLTREVSGTRVLLADPRAGSALRLAGALASSTAAGDLRGLAAASCRAPATEHWLVGGGSQVGRTAVLTVQNPSESPATVGLAVHGPNGPVSIGGRGAFTVAPGEQEVLRLDSLAPEQRRLAVRVSAAGARVTASWQTQGIDGLVPAGTDLLEPGAPPSRTVAFSGVVGRGEAPLEDQAAELWLLAPDDRSGTARVSVYGPQGRVTLRGADVVDLGAGAVTTVPLGGLDPGTYTVVVDADVPVVGAARFALPGEQPEDSVVDGTPYDLAWNAGQVLADEPAGAGQVALPAVAEEATVVLAAVPADRSEDADLDGTVAVRLRGVDTDGGVAGEQQVDVPVGGTVEVPAADVGAATAVFVDPATDGAGGAAARVLWSVRLTASDGTGTDGTLVATLDPTSAAETDGVEEVRRVDAP</sequence>
<proteinExistence type="predicted"/>